<accession>A0A8S1KTH1</accession>
<evidence type="ECO:0000313" key="3">
    <source>
        <dbReference type="EMBL" id="CAD8057661.1"/>
    </source>
</evidence>
<name>A0A8S1KTH1_9CILI</name>
<comment type="caution">
    <text evidence="3">The sequence shown here is derived from an EMBL/GenBank/DDBJ whole genome shotgun (WGS) entry which is preliminary data.</text>
</comment>
<protein>
    <submittedName>
        <fullName evidence="3">Uncharacterized protein</fullName>
    </submittedName>
</protein>
<evidence type="ECO:0000256" key="2">
    <source>
        <dbReference type="SAM" id="MobiDB-lite"/>
    </source>
</evidence>
<sequence>MSQSQKLSISPLKNQQPFLPTISFKTSESPSKVLIPLANYMLFEQKKDKIQAINAKQLKYERAQVIYKYLHQQILKKKDSHQQKSNQQDKTPITDSKDKIQNSKESSSSFQQLKKIIEKQSNQKILEVSQSCKNFTVQPNLSNQILNGCIVELDQEQEECEQQISYQIKNKLNISLNVYNNNFNDNNNQKQQKVILDYNQQNKAYKEKNIQIIQMIKNAQQNLLKQRDEVRKEYEKEYKYKKILRQKERREGLQNAQQGIKNRQLKSLLNALKGSTIQKSNQAQQQVQNIGRKYFLQRSQSTIISRQSSFQQSNHDYITDKYNGERLIGKISQISDVCSSETSQDSNLQIQFPIKSQKVT</sequence>
<proteinExistence type="predicted"/>
<organism evidence="3 4">
    <name type="scientific">Paramecium sonneborni</name>
    <dbReference type="NCBI Taxonomy" id="65129"/>
    <lineage>
        <taxon>Eukaryota</taxon>
        <taxon>Sar</taxon>
        <taxon>Alveolata</taxon>
        <taxon>Ciliophora</taxon>
        <taxon>Intramacronucleata</taxon>
        <taxon>Oligohymenophorea</taxon>
        <taxon>Peniculida</taxon>
        <taxon>Parameciidae</taxon>
        <taxon>Paramecium</taxon>
    </lineage>
</organism>
<dbReference type="EMBL" id="CAJJDN010000011">
    <property type="protein sequence ID" value="CAD8057661.1"/>
    <property type="molecule type" value="Genomic_DNA"/>
</dbReference>
<dbReference type="Proteomes" id="UP000692954">
    <property type="component" value="Unassembled WGS sequence"/>
</dbReference>
<keyword evidence="4" id="KW-1185">Reference proteome</keyword>
<evidence type="ECO:0000256" key="1">
    <source>
        <dbReference type="SAM" id="Coils"/>
    </source>
</evidence>
<dbReference type="AlphaFoldDB" id="A0A8S1KTH1"/>
<feature type="coiled-coil region" evidence="1">
    <location>
        <begin position="188"/>
        <end position="236"/>
    </location>
</feature>
<gene>
    <name evidence="3" type="ORF">PSON_ATCC_30995.1.T0110329</name>
</gene>
<feature type="region of interest" description="Disordered" evidence="2">
    <location>
        <begin position="77"/>
        <end position="108"/>
    </location>
</feature>
<keyword evidence="1" id="KW-0175">Coiled coil</keyword>
<reference evidence="3" key="1">
    <citation type="submission" date="2021-01" db="EMBL/GenBank/DDBJ databases">
        <authorList>
            <consortium name="Genoscope - CEA"/>
            <person name="William W."/>
        </authorList>
    </citation>
    <scope>NUCLEOTIDE SEQUENCE</scope>
</reference>
<dbReference type="OrthoDB" id="308634at2759"/>
<feature type="compositionally biased region" description="Polar residues" evidence="2">
    <location>
        <begin position="83"/>
        <end position="94"/>
    </location>
</feature>
<evidence type="ECO:0000313" key="4">
    <source>
        <dbReference type="Proteomes" id="UP000692954"/>
    </source>
</evidence>